<keyword evidence="1" id="KW-0472">Membrane</keyword>
<name>A0A839QKU8_9MICC</name>
<protein>
    <recommendedName>
        <fullName evidence="4">Alkaline shock response membrane anchor protein AmaP</fullName>
    </recommendedName>
</protein>
<reference evidence="2 3" key="1">
    <citation type="submission" date="2020-08" db="EMBL/GenBank/DDBJ databases">
        <title>Sequencing the genomes of 1000 actinobacteria strains.</title>
        <authorList>
            <person name="Klenk H.-P."/>
        </authorList>
    </citation>
    <scope>NUCLEOTIDE SEQUENCE [LARGE SCALE GENOMIC DNA]</scope>
    <source>
        <strain evidence="2 3">DSM 22826</strain>
    </source>
</reference>
<feature type="transmembrane region" description="Helical" evidence="1">
    <location>
        <begin position="67"/>
        <end position="89"/>
    </location>
</feature>
<dbReference type="Proteomes" id="UP000523000">
    <property type="component" value="Unassembled WGS sequence"/>
</dbReference>
<accession>A0A839QKU8</accession>
<evidence type="ECO:0008006" key="4">
    <source>
        <dbReference type="Google" id="ProtNLM"/>
    </source>
</evidence>
<dbReference type="AlphaFoldDB" id="A0A839QKU8"/>
<sequence>MNNTNRALNRALLLITGAVLLSTGILLVGVAFVPRWSDAWSAAAHWVKDTAASAVSSTTPPQLEASWLYIALPAAALIVSILLLAFIVAQGRGRTSTLLTSKETAAGLPRESGAVEVASAVAESAIGQRLENPKILASYSVSSHRFASGPALKIIAVPAPSSTLSLSAAQLHIEETIRAWDLLIGRELPVLIHFKAGFGPTRISRVH</sequence>
<evidence type="ECO:0000313" key="2">
    <source>
        <dbReference type="EMBL" id="MBB2995394.1"/>
    </source>
</evidence>
<organism evidence="2 3">
    <name type="scientific">Paeniglutamicibacter cryotolerans</name>
    <dbReference type="NCBI Taxonomy" id="670079"/>
    <lineage>
        <taxon>Bacteria</taxon>
        <taxon>Bacillati</taxon>
        <taxon>Actinomycetota</taxon>
        <taxon>Actinomycetes</taxon>
        <taxon>Micrococcales</taxon>
        <taxon>Micrococcaceae</taxon>
        <taxon>Paeniglutamicibacter</taxon>
    </lineage>
</organism>
<proteinExistence type="predicted"/>
<feature type="transmembrane region" description="Helical" evidence="1">
    <location>
        <begin position="12"/>
        <end position="33"/>
    </location>
</feature>
<keyword evidence="3" id="KW-1185">Reference proteome</keyword>
<keyword evidence="1" id="KW-1133">Transmembrane helix</keyword>
<evidence type="ECO:0000313" key="3">
    <source>
        <dbReference type="Proteomes" id="UP000523000"/>
    </source>
</evidence>
<keyword evidence="1" id="KW-0812">Transmembrane</keyword>
<gene>
    <name evidence="2" type="ORF">E9229_001585</name>
</gene>
<dbReference type="RefSeq" id="WP_183510660.1">
    <property type="nucleotide sequence ID" value="NZ_BAABGK010000090.1"/>
</dbReference>
<comment type="caution">
    <text evidence="2">The sequence shown here is derived from an EMBL/GenBank/DDBJ whole genome shotgun (WGS) entry which is preliminary data.</text>
</comment>
<evidence type="ECO:0000256" key="1">
    <source>
        <dbReference type="SAM" id="Phobius"/>
    </source>
</evidence>
<dbReference type="EMBL" id="JACHVS010000001">
    <property type="protein sequence ID" value="MBB2995394.1"/>
    <property type="molecule type" value="Genomic_DNA"/>
</dbReference>